<dbReference type="InterPro" id="IPR036282">
    <property type="entry name" value="Glutathione-S-Trfase_C_sf"/>
</dbReference>
<dbReference type="PROSITE" id="PS50200">
    <property type="entry name" value="RA"/>
    <property type="match status" value="1"/>
</dbReference>
<dbReference type="InterPro" id="IPR029071">
    <property type="entry name" value="Ubiquitin-like_domsf"/>
</dbReference>
<feature type="domain" description="GST N-terminal" evidence="12">
    <location>
        <begin position="1702"/>
        <end position="1825"/>
    </location>
</feature>
<feature type="compositionally biased region" description="Basic and acidic residues" evidence="8">
    <location>
        <begin position="980"/>
        <end position="989"/>
    </location>
</feature>
<dbReference type="Pfam" id="PF00620">
    <property type="entry name" value="RhoGAP"/>
    <property type="match status" value="1"/>
</dbReference>
<comment type="similarity">
    <text evidence="2">Belongs to the GST superfamily. Omega family.</text>
</comment>
<protein>
    <submittedName>
        <fullName evidence="14">Arf-GAP with Rho-GAP domain, ANK repeat and PH domain-containing protein 2</fullName>
    </submittedName>
</protein>
<keyword evidence="6" id="KW-0560">Oxidoreductase</keyword>
<evidence type="ECO:0000259" key="13">
    <source>
        <dbReference type="PROSITE" id="PS50405"/>
    </source>
</evidence>
<dbReference type="InterPro" id="IPR036249">
    <property type="entry name" value="Thioredoxin-like_sf"/>
</dbReference>
<feature type="compositionally biased region" description="Pro residues" evidence="8">
    <location>
        <begin position="606"/>
        <end position="616"/>
    </location>
</feature>
<feature type="region of interest" description="Disordered" evidence="8">
    <location>
        <begin position="72"/>
        <end position="139"/>
    </location>
</feature>
<evidence type="ECO:0000313" key="14">
    <source>
        <dbReference type="EMBL" id="OAD52745.1"/>
    </source>
</evidence>
<name>A0A310SEM9_9HYME</name>
<evidence type="ECO:0000259" key="11">
    <source>
        <dbReference type="PROSITE" id="PS50238"/>
    </source>
</evidence>
<dbReference type="GO" id="GO:0045174">
    <property type="term" value="F:glutathione dehydrogenase (ascorbate) activity"/>
    <property type="evidence" value="ECO:0007669"/>
    <property type="project" value="UniProtKB-ARBA"/>
</dbReference>
<feature type="compositionally biased region" description="Polar residues" evidence="8">
    <location>
        <begin position="1075"/>
        <end position="1084"/>
    </location>
</feature>
<dbReference type="Pfam" id="PF13409">
    <property type="entry name" value="GST_N_2"/>
    <property type="match status" value="1"/>
</dbReference>
<dbReference type="SUPFAM" id="SSF50729">
    <property type="entry name" value="PH domain-like"/>
    <property type="match status" value="2"/>
</dbReference>
<dbReference type="GO" id="GO:0005096">
    <property type="term" value="F:GTPase activator activity"/>
    <property type="evidence" value="ECO:0007669"/>
    <property type="project" value="UniProtKB-KW"/>
</dbReference>
<dbReference type="EMBL" id="KQ769940">
    <property type="protein sequence ID" value="OAD52745.1"/>
    <property type="molecule type" value="Genomic_DNA"/>
</dbReference>
<evidence type="ECO:0000256" key="1">
    <source>
        <dbReference type="ARBA" id="ARBA00004496"/>
    </source>
</evidence>
<feature type="region of interest" description="Disordered" evidence="8">
    <location>
        <begin position="192"/>
        <end position="219"/>
    </location>
</feature>
<dbReference type="InterPro" id="IPR052227">
    <property type="entry name" value="Arf-Rho-GAP_ANK-PH_domain"/>
</dbReference>
<dbReference type="Pfam" id="PF21989">
    <property type="entry name" value="RA_2"/>
    <property type="match status" value="1"/>
</dbReference>
<feature type="compositionally biased region" description="Low complexity" evidence="8">
    <location>
        <begin position="1047"/>
        <end position="1074"/>
    </location>
</feature>
<dbReference type="Gene3D" id="1.10.555.10">
    <property type="entry name" value="Rho GTPase activation protein"/>
    <property type="match status" value="1"/>
</dbReference>
<dbReference type="Gene3D" id="3.30.160.60">
    <property type="entry name" value="Classic Zinc Finger"/>
    <property type="match status" value="1"/>
</dbReference>
<feature type="region of interest" description="Disordered" evidence="8">
    <location>
        <begin position="883"/>
        <end position="903"/>
    </location>
</feature>
<keyword evidence="7" id="KW-0863">Zinc-finger</keyword>
<dbReference type="SUPFAM" id="SSF52833">
    <property type="entry name" value="Thioredoxin-like"/>
    <property type="match status" value="1"/>
</dbReference>
<evidence type="ECO:0000259" key="9">
    <source>
        <dbReference type="PROSITE" id="PS50157"/>
    </source>
</evidence>
<feature type="region of interest" description="Disordered" evidence="8">
    <location>
        <begin position="723"/>
        <end position="748"/>
    </location>
</feature>
<evidence type="ECO:0000256" key="3">
    <source>
        <dbReference type="ARBA" id="ARBA00022468"/>
    </source>
</evidence>
<feature type="compositionally biased region" description="Polar residues" evidence="8">
    <location>
        <begin position="641"/>
        <end position="658"/>
    </location>
</feature>
<feature type="region of interest" description="Disordered" evidence="8">
    <location>
        <begin position="961"/>
        <end position="989"/>
    </location>
</feature>
<dbReference type="PROSITE" id="PS50238">
    <property type="entry name" value="RHOGAP"/>
    <property type="match status" value="1"/>
</dbReference>
<feature type="compositionally biased region" description="Pro residues" evidence="8">
    <location>
        <begin position="734"/>
        <end position="743"/>
    </location>
</feature>
<dbReference type="FunFam" id="1.20.1050.10:FF:000009">
    <property type="entry name" value="Glutathione S-transferase omega-1"/>
    <property type="match status" value="1"/>
</dbReference>
<dbReference type="Gene3D" id="3.40.30.10">
    <property type="entry name" value="Glutaredoxin"/>
    <property type="match status" value="1"/>
</dbReference>
<dbReference type="Gene3D" id="3.10.20.90">
    <property type="entry name" value="Phosphatidylinositol 3-kinase Catalytic Subunit, Chain A, domain 1"/>
    <property type="match status" value="1"/>
</dbReference>
<keyword evidence="7" id="KW-0862">Zinc</keyword>
<dbReference type="PROSITE" id="PS00028">
    <property type="entry name" value="ZINC_FINGER_C2H2_1"/>
    <property type="match status" value="1"/>
</dbReference>
<feature type="compositionally biased region" description="Polar residues" evidence="8">
    <location>
        <begin position="894"/>
        <end position="903"/>
    </location>
</feature>
<keyword evidence="15" id="KW-1185">Reference proteome</keyword>
<dbReference type="SMART" id="SM00324">
    <property type="entry name" value="RhoGAP"/>
    <property type="match status" value="1"/>
</dbReference>
<dbReference type="SMART" id="SM00233">
    <property type="entry name" value="PH"/>
    <property type="match status" value="2"/>
</dbReference>
<comment type="subcellular location">
    <subcellularLocation>
        <location evidence="1">Cytoplasm</location>
    </subcellularLocation>
</comment>
<dbReference type="CDD" id="cd17113">
    <property type="entry name" value="RA_ARAPs"/>
    <property type="match status" value="1"/>
</dbReference>
<feature type="compositionally biased region" description="Basic and acidic residues" evidence="8">
    <location>
        <begin position="72"/>
        <end position="90"/>
    </location>
</feature>
<reference evidence="14 15" key="1">
    <citation type="submission" date="2015-07" db="EMBL/GenBank/DDBJ databases">
        <title>The genome of Eufriesea mexicana.</title>
        <authorList>
            <person name="Pan H."/>
            <person name="Kapheim K."/>
        </authorList>
    </citation>
    <scope>NUCLEOTIDE SEQUENCE [LARGE SCALE GENOMIC DNA]</scope>
    <source>
        <strain evidence="14">0111107269</strain>
        <tissue evidence="14">Whole body</tissue>
    </source>
</reference>
<dbReference type="InterPro" id="IPR037858">
    <property type="entry name" value="RhoGAP_ARAP"/>
</dbReference>
<evidence type="ECO:0000256" key="5">
    <source>
        <dbReference type="ARBA" id="ARBA00022737"/>
    </source>
</evidence>
<evidence type="ECO:0000259" key="12">
    <source>
        <dbReference type="PROSITE" id="PS50404"/>
    </source>
</evidence>
<dbReference type="GO" id="GO:0005547">
    <property type="term" value="F:phosphatidylinositol-3,4,5-trisphosphate binding"/>
    <property type="evidence" value="ECO:0007669"/>
    <property type="project" value="InterPro"/>
</dbReference>
<feature type="compositionally biased region" description="Basic and acidic residues" evidence="8">
    <location>
        <begin position="201"/>
        <end position="212"/>
    </location>
</feature>
<dbReference type="InterPro" id="IPR000159">
    <property type="entry name" value="RA_dom"/>
</dbReference>
<dbReference type="PANTHER" id="PTHR45899:SF2">
    <property type="entry name" value="RHO GTPASE ACTIVATING PROTEIN AT 15B, ISOFORM C"/>
    <property type="match status" value="1"/>
</dbReference>
<dbReference type="InterPro" id="IPR000198">
    <property type="entry name" value="RhoGAP_dom"/>
</dbReference>
<proteinExistence type="inferred from homology"/>
<dbReference type="SFLD" id="SFLDS00019">
    <property type="entry name" value="Glutathione_Transferase_(cytos"/>
    <property type="match status" value="1"/>
</dbReference>
<dbReference type="InterPro" id="IPR011993">
    <property type="entry name" value="PH-like_dom_sf"/>
</dbReference>
<feature type="domain" description="C2H2-type" evidence="9">
    <location>
        <begin position="342"/>
        <end position="369"/>
    </location>
</feature>
<feature type="region of interest" description="Disordered" evidence="8">
    <location>
        <begin position="587"/>
        <end position="660"/>
    </location>
</feature>
<keyword evidence="4" id="KW-0963">Cytoplasm</keyword>
<feature type="domain" description="Rho-GAP" evidence="11">
    <location>
        <begin position="1377"/>
        <end position="1563"/>
    </location>
</feature>
<evidence type="ECO:0000256" key="8">
    <source>
        <dbReference type="SAM" id="MobiDB-lite"/>
    </source>
</evidence>
<evidence type="ECO:0000313" key="15">
    <source>
        <dbReference type="Proteomes" id="UP000250275"/>
    </source>
</evidence>
<sequence>MEYGIWSFHAAGELWGDPRLARRHPILPPSATQLLPRAAFALSGLHRPDMVPLPLTSAGPPYGPMELVMKRDGEREEEKNEGKAEEKDDEKQDDNEGNIERADENDNQTPIRKENNDNEDAGEESDTGSTNSSHRSANNNLSMKLLNPMAYLTFDKDGTVTPVLNSWVLDAYTTWLGKLSAATAALEATEIPNIPSDSDSESEHSSYTEKSRGSSPNVSNAHRGYSCGSCDVVAPTRPALRKHIVDCHPPVPSAETGETKSCPSSGCDFATNSRCEMETHVAAHVAQGMTPTGKKRSLALQRVRYEREEYRCSLCSYACTIEKAFQRHLRAHAKGTAPETRVSCAVCGADRSSEVDLSRHMRRHRDDRYFCCDICIFRTVQLKKEKRAILRNPSYPCEFNGVCSSKVIDEIGFPLLRKSNTVPRASTSTISIGLDKYKEKRAILRNPSYPCEFNGVCSSKVIDEIGFPLLRKSNTVPRASTSTISIGLDKYKVSASPSTTLEPMRDRVAMVGMSVGTNRLDDLRNMELSSTREYVAQASRNNNIKTISKHTCKDLKILLRGPKHVAQLLRSWILRLKTSGEAEKFPFEMEEKPIPKPRSVMTERPVPAPRRLPPSLPAARFSSHSDSSQSEKSDDAKSISDTRSSNNEFFRNLSSSSRQLKDEISEKMTLKSRADDLLRDNSAGNKKFKDPVEDERCVSMPADDIFSSISFYSPLNSNLRSVRNEEDLSGTRHSPPPPAYPPPHPDESIYDELQSVTSGSSRYDTISSTISDKVDRDFPESFDLLNFALNQASDSDQSLNLSDISVALPQDKSDNIKRLYRSDSWTFYDTAPVSKSERIEELDRVSSAEEDILDKEAPHLDQTSTASNDSQASIQNSLYENLSSQKTQEEKETMCNNTENRQQSSRSLLFEFDPFAKTDENVYSNFENNDLMLLETLLATNDSPSSSGSILDFQEAVDNEEEIDVDEDDVEQISSVPPEPPRRFDSLPKNEYDEVTEIVPQPDKNATGKNPALLPKLAHLVTRKQPAVPPRKSTAKSRVNEEPASPTTTSKTGTTTSKGNPATTATSTTAPANADESSSPSSGKATEEHRHVGVIQRLKKLRHESAGHGIRPNVMSFVKSGSKLLSRNRDHGGAVPSTKSTKLERPRVNNLQNPATHRGIVYRTGVGIERAKDLVPRAAVLAEQKLSFYTDKGMSTLKEIVHLNTVYSIHLLQDFKIVDGETVHCIAISGEGRPSVHVFYAKGIAERRIWAQRILEAITTIFPTKYTAELTRVGWAYLKEGVTGTWFPAWVLLHQRTLIYTKSLDSFMAISFGELDLRKARCIVLREQEGPNADAGPIPVVVVDAGGSGALHVAAPGTHEGSAWRHALYQAAITCGPALEQQQLTQDNVPVILDKCINFIYVHGIMSEGIYRQNGSNKSVVKLLKAFRRDAWATQITRSAYTEHDVATVLRRFLRDLPNPLFPPNIHDRLCFTSGNVNENERVTAYRKLLSTLTPISAATLRRILAHLHCLSQQSSRNLMTGENLSAIWGPTLMHAGESNAEEWNRSETRVIGDLIKLYPKLYQLTAADLAKEAKILEVLEKHHGSNNGLRGAPSGDLKIWIYIFSRNGECVNVTIGPQKTAFDVCQELADKTNMPAHELCLEEYTLSGALERPLHHRERVLEAVARWGYWDPEDRKDNVLILKKDRLHKDIVPLNYLFEFSHAKLYCYKDKGCANVLSEWKIEDIIWYLGHEPKRNPQTGWSITFIAKNKKPTRCKESPFFGNTLAGSLKEEQIKWIAAMVFGEYQLNIHPEGKVPALVDADGKVIVDSIVIANYLNEKYPEPPLYNKETKARDLELLDHYSKLSSIFSNCVHGNDNRPINEIIAEISSILVIFEEELKIRGTVYFGGAQPGMLDILMWPWVERRKSLSLIYEEPINFHDGNFSHLMKWMQEMKAQSFVQKNECSYEKFAQLIKNLKTGNVDFDKL</sequence>
<dbReference type="GO" id="GO:0005737">
    <property type="term" value="C:cytoplasm"/>
    <property type="evidence" value="ECO:0007669"/>
    <property type="project" value="UniProtKB-SubCell"/>
</dbReference>
<keyword evidence="7" id="KW-0479">Metal-binding</keyword>
<feature type="compositionally biased region" description="Low complexity" evidence="8">
    <location>
        <begin position="617"/>
        <end position="628"/>
    </location>
</feature>
<feature type="region of interest" description="Disordered" evidence="8">
    <location>
        <begin position="1020"/>
        <end position="1091"/>
    </location>
</feature>
<feature type="compositionally biased region" description="Polar residues" evidence="8">
    <location>
        <begin position="127"/>
        <end position="139"/>
    </location>
</feature>
<evidence type="ECO:0000256" key="7">
    <source>
        <dbReference type="PROSITE-ProRule" id="PRU00042"/>
    </source>
</evidence>
<feature type="domain" description="Ras-associating" evidence="10">
    <location>
        <begin position="1594"/>
        <end position="1688"/>
    </location>
</feature>
<dbReference type="SMART" id="SM00355">
    <property type="entry name" value="ZnF_C2H2"/>
    <property type="match status" value="4"/>
</dbReference>
<feature type="domain" description="C2H2-type" evidence="9">
    <location>
        <begin position="310"/>
        <end position="337"/>
    </location>
</feature>
<dbReference type="GO" id="GO:0048699">
    <property type="term" value="P:generation of neurons"/>
    <property type="evidence" value="ECO:0007669"/>
    <property type="project" value="UniProtKB-ARBA"/>
</dbReference>
<dbReference type="OrthoDB" id="8685330at2759"/>
<keyword evidence="5" id="KW-0677">Repeat</keyword>
<dbReference type="InterPro" id="IPR013087">
    <property type="entry name" value="Znf_C2H2_type"/>
</dbReference>
<accession>A0A310SEM9</accession>
<dbReference type="GO" id="GO:0071944">
    <property type="term" value="C:cell periphery"/>
    <property type="evidence" value="ECO:0007669"/>
    <property type="project" value="UniProtKB-ARBA"/>
</dbReference>
<dbReference type="InterPro" id="IPR008936">
    <property type="entry name" value="Rho_GTPase_activation_prot"/>
</dbReference>
<dbReference type="PROSITE" id="PS50157">
    <property type="entry name" value="ZINC_FINGER_C2H2_2"/>
    <property type="match status" value="2"/>
</dbReference>
<dbReference type="InterPro" id="IPR001849">
    <property type="entry name" value="PH_domain"/>
</dbReference>
<feature type="compositionally biased region" description="Acidic residues" evidence="8">
    <location>
        <begin position="117"/>
        <end position="126"/>
    </location>
</feature>
<dbReference type="InterPro" id="IPR010987">
    <property type="entry name" value="Glutathione-S-Trfase_C-like"/>
</dbReference>
<dbReference type="CDD" id="cd04385">
    <property type="entry name" value="RhoGAP_ARAP"/>
    <property type="match status" value="1"/>
</dbReference>
<feature type="compositionally biased region" description="Acidic residues" evidence="8">
    <location>
        <begin position="961"/>
        <end position="971"/>
    </location>
</feature>
<feature type="compositionally biased region" description="Basic and acidic residues" evidence="8">
    <location>
        <begin position="629"/>
        <end position="640"/>
    </location>
</feature>
<dbReference type="Gene3D" id="2.30.29.30">
    <property type="entry name" value="Pleckstrin-homology domain (PH domain)/Phosphotyrosine-binding domain (PTB)"/>
    <property type="match status" value="1"/>
</dbReference>
<dbReference type="SUPFAM" id="SSF48350">
    <property type="entry name" value="GTPase activation domain, GAP"/>
    <property type="match status" value="1"/>
</dbReference>
<dbReference type="Proteomes" id="UP000250275">
    <property type="component" value="Unassembled WGS sequence"/>
</dbReference>
<keyword evidence="3" id="KW-0343">GTPase activation</keyword>
<dbReference type="InterPro" id="IPR040079">
    <property type="entry name" value="Glutathione_S-Trfase"/>
</dbReference>
<dbReference type="InterPro" id="IPR004045">
    <property type="entry name" value="Glutathione_S-Trfase_N"/>
</dbReference>
<dbReference type="PANTHER" id="PTHR45899">
    <property type="entry name" value="RHO GTPASE ACTIVATING PROTEIN AT 15B, ISOFORM C"/>
    <property type="match status" value="1"/>
</dbReference>
<organism evidence="14 15">
    <name type="scientific">Eufriesea mexicana</name>
    <dbReference type="NCBI Taxonomy" id="516756"/>
    <lineage>
        <taxon>Eukaryota</taxon>
        <taxon>Metazoa</taxon>
        <taxon>Ecdysozoa</taxon>
        <taxon>Arthropoda</taxon>
        <taxon>Hexapoda</taxon>
        <taxon>Insecta</taxon>
        <taxon>Pterygota</taxon>
        <taxon>Neoptera</taxon>
        <taxon>Endopterygota</taxon>
        <taxon>Hymenoptera</taxon>
        <taxon>Apocrita</taxon>
        <taxon>Aculeata</taxon>
        <taxon>Apoidea</taxon>
        <taxon>Anthophila</taxon>
        <taxon>Apidae</taxon>
        <taxon>Eufriesea</taxon>
    </lineage>
</organism>
<dbReference type="Gene3D" id="1.20.1050.10">
    <property type="match status" value="1"/>
</dbReference>
<evidence type="ECO:0000256" key="6">
    <source>
        <dbReference type="ARBA" id="ARBA00023002"/>
    </source>
</evidence>
<dbReference type="GO" id="GO:0007165">
    <property type="term" value="P:signal transduction"/>
    <property type="evidence" value="ECO:0007669"/>
    <property type="project" value="InterPro"/>
</dbReference>
<dbReference type="PROSITE" id="PS50404">
    <property type="entry name" value="GST_NTER"/>
    <property type="match status" value="1"/>
</dbReference>
<gene>
    <name evidence="14" type="ORF">WN48_00321</name>
</gene>
<feature type="domain" description="GST C-terminal" evidence="13">
    <location>
        <begin position="1828"/>
        <end position="1957"/>
    </location>
</feature>
<evidence type="ECO:0000256" key="4">
    <source>
        <dbReference type="ARBA" id="ARBA00022490"/>
    </source>
</evidence>
<dbReference type="GO" id="GO:0008270">
    <property type="term" value="F:zinc ion binding"/>
    <property type="evidence" value="ECO:0007669"/>
    <property type="project" value="UniProtKB-KW"/>
</dbReference>
<evidence type="ECO:0000259" key="10">
    <source>
        <dbReference type="PROSITE" id="PS50200"/>
    </source>
</evidence>
<dbReference type="PROSITE" id="PS50405">
    <property type="entry name" value="GST_CTER"/>
    <property type="match status" value="1"/>
</dbReference>
<dbReference type="SUPFAM" id="SSF47616">
    <property type="entry name" value="GST C-terminal domain-like"/>
    <property type="match status" value="1"/>
</dbReference>
<evidence type="ECO:0000256" key="2">
    <source>
        <dbReference type="ARBA" id="ARBA00011067"/>
    </source>
</evidence>
<dbReference type="SUPFAM" id="SSF54236">
    <property type="entry name" value="Ubiquitin-like"/>
    <property type="match status" value="1"/>
</dbReference>